<evidence type="ECO:0000256" key="4">
    <source>
        <dbReference type="ARBA" id="ARBA00022692"/>
    </source>
</evidence>
<evidence type="ECO:0000313" key="10">
    <source>
        <dbReference type="Proteomes" id="UP000717624"/>
    </source>
</evidence>
<dbReference type="PANTHER" id="PTHR32309">
    <property type="entry name" value="TYROSINE-PROTEIN KINASE"/>
    <property type="match status" value="1"/>
</dbReference>
<evidence type="ECO:0000313" key="9">
    <source>
        <dbReference type="EMBL" id="MBM7588893.1"/>
    </source>
</evidence>
<evidence type="ECO:0000256" key="6">
    <source>
        <dbReference type="ARBA" id="ARBA00023136"/>
    </source>
</evidence>
<dbReference type="InterPro" id="IPR003856">
    <property type="entry name" value="LPS_length_determ_N"/>
</dbReference>
<keyword evidence="3" id="KW-1003">Cell membrane</keyword>
<name>A0A938XRG4_9BACL</name>
<accession>A0A938XRG4</accession>
<comment type="similarity">
    <text evidence="2">Belongs to the CpsC/CapA family.</text>
</comment>
<keyword evidence="6 7" id="KW-0472">Membrane</keyword>
<keyword evidence="4 7" id="KW-0812">Transmembrane</keyword>
<protein>
    <submittedName>
        <fullName evidence="9">Capsular polysaccharide biosynthesis protein</fullName>
    </submittedName>
</protein>
<evidence type="ECO:0000256" key="5">
    <source>
        <dbReference type="ARBA" id="ARBA00022989"/>
    </source>
</evidence>
<dbReference type="GO" id="GO:0004713">
    <property type="term" value="F:protein tyrosine kinase activity"/>
    <property type="evidence" value="ECO:0007669"/>
    <property type="project" value="TreeGrafter"/>
</dbReference>
<feature type="transmembrane region" description="Helical" evidence="7">
    <location>
        <begin position="19"/>
        <end position="40"/>
    </location>
</feature>
<dbReference type="GO" id="GO:0005886">
    <property type="term" value="C:plasma membrane"/>
    <property type="evidence" value="ECO:0007669"/>
    <property type="project" value="UniProtKB-SubCell"/>
</dbReference>
<dbReference type="AlphaFoldDB" id="A0A938XRG4"/>
<comment type="subcellular location">
    <subcellularLocation>
        <location evidence="1">Cell membrane</location>
        <topology evidence="1">Multi-pass membrane protein</topology>
    </subcellularLocation>
</comment>
<keyword evidence="5 7" id="KW-1133">Transmembrane helix</keyword>
<gene>
    <name evidence="9" type="ORF">JOD01_000479</name>
</gene>
<feature type="transmembrane region" description="Helical" evidence="7">
    <location>
        <begin position="172"/>
        <end position="193"/>
    </location>
</feature>
<proteinExistence type="inferred from homology"/>
<dbReference type="InterPro" id="IPR050445">
    <property type="entry name" value="Bact_polysacc_biosynth/exp"/>
</dbReference>
<comment type="caution">
    <text evidence="9">The sequence shown here is derived from an EMBL/GenBank/DDBJ whole genome shotgun (WGS) entry which is preliminary data.</text>
</comment>
<dbReference type="RefSeq" id="WP_204516611.1">
    <property type="nucleotide sequence ID" value="NZ_BAABIN010000009.1"/>
</dbReference>
<organism evidence="9 10">
    <name type="scientific">Brevibacillus fulvus</name>
    <dbReference type="NCBI Taxonomy" id="1125967"/>
    <lineage>
        <taxon>Bacteria</taxon>
        <taxon>Bacillati</taxon>
        <taxon>Bacillota</taxon>
        <taxon>Bacilli</taxon>
        <taxon>Bacillales</taxon>
        <taxon>Paenibacillaceae</taxon>
        <taxon>Brevibacillus</taxon>
    </lineage>
</organism>
<dbReference type="EMBL" id="JAFBEB010000001">
    <property type="protein sequence ID" value="MBM7588893.1"/>
    <property type="molecule type" value="Genomic_DNA"/>
</dbReference>
<evidence type="ECO:0000256" key="1">
    <source>
        <dbReference type="ARBA" id="ARBA00004651"/>
    </source>
</evidence>
<evidence type="ECO:0000256" key="2">
    <source>
        <dbReference type="ARBA" id="ARBA00006683"/>
    </source>
</evidence>
<keyword evidence="10" id="KW-1185">Reference proteome</keyword>
<dbReference type="PANTHER" id="PTHR32309:SF13">
    <property type="entry name" value="FERRIC ENTEROBACTIN TRANSPORT PROTEIN FEPE"/>
    <property type="match status" value="1"/>
</dbReference>
<evidence type="ECO:0000256" key="7">
    <source>
        <dbReference type="SAM" id="Phobius"/>
    </source>
</evidence>
<dbReference type="Proteomes" id="UP000717624">
    <property type="component" value="Unassembled WGS sequence"/>
</dbReference>
<sequence>METIDVSAIAKVLRKRVRLILLVVTLSVAISGWISFFVLAPQYEAKATFVVQGNSQGEDSLYNDIRANQELVKTYGAIIRSNRIAEEVIQSLQLPLTPEQLLKKIRVQETEQSLVTTIRVIYGDPATAARIANGIAESFKRNVGQIMKVDNVTILDEANPEGKAVQIFPQPWLYVAVVFFLSLLGSIGFSFFLEYLDQTIRSEEQIEQVLAIPVLGVISTLESSQGGKNRPEGVSPA</sequence>
<feature type="domain" description="Polysaccharide chain length determinant N-terminal" evidence="8">
    <location>
        <begin position="2"/>
        <end position="92"/>
    </location>
</feature>
<reference evidence="9" key="1">
    <citation type="submission" date="2021-01" db="EMBL/GenBank/DDBJ databases">
        <title>Genomic Encyclopedia of Type Strains, Phase IV (KMG-IV): sequencing the most valuable type-strain genomes for metagenomic binning, comparative biology and taxonomic classification.</title>
        <authorList>
            <person name="Goeker M."/>
        </authorList>
    </citation>
    <scope>NUCLEOTIDE SEQUENCE</scope>
    <source>
        <strain evidence="9">DSM 25523</strain>
    </source>
</reference>
<evidence type="ECO:0000259" key="8">
    <source>
        <dbReference type="Pfam" id="PF02706"/>
    </source>
</evidence>
<evidence type="ECO:0000256" key="3">
    <source>
        <dbReference type="ARBA" id="ARBA00022475"/>
    </source>
</evidence>
<dbReference type="Pfam" id="PF02706">
    <property type="entry name" value="Wzz"/>
    <property type="match status" value="1"/>
</dbReference>